<comment type="caution">
    <text evidence="12">The sequence shown here is derived from an EMBL/GenBank/DDBJ whole genome shotgun (WGS) entry which is preliminary data.</text>
</comment>
<sequence length="353" mass="39770">MASELSDTLKSLPSHHFQDFYTLKELPESHAWKPVDDDLCPFGHHDMVAEQVPVVDLSDPTAERLIEHACRTWGVFQIINHGIPTRLLDDIESACQRLFSLPMHRKLRAAREPDGTAGYGPAVISSFFPKKLWSEGFTIFGSPLEHARQLWPNDYMKFCDIIGEYKKEMKQLAQKLTWLMLSPLGITQEDVKWAGPEGEFEGASAALQLNSYPTCPDPNRAMGLAAHTDSTLITILFQNNIAGLQVLREGFGWVTVSPIPRGLTINVGDMLHIMSNGLYPSVLHRATVNLTRHRLSVAYLFGPPWEAHVSPISKVVDSDHPPLYRAVTLREYREMRAEHFDKALSLVRLRAPN</sequence>
<dbReference type="InterPro" id="IPR026992">
    <property type="entry name" value="DIOX_N"/>
</dbReference>
<evidence type="ECO:0000256" key="7">
    <source>
        <dbReference type="ARBA" id="ARBA00037909"/>
    </source>
</evidence>
<evidence type="ECO:0000256" key="10">
    <source>
        <dbReference type="RuleBase" id="RU003682"/>
    </source>
</evidence>
<evidence type="ECO:0000259" key="11">
    <source>
        <dbReference type="PROSITE" id="PS51471"/>
    </source>
</evidence>
<comment type="cofactor">
    <cofactor evidence="1">
        <name>L-ascorbate</name>
        <dbReference type="ChEBI" id="CHEBI:38290"/>
    </cofactor>
</comment>
<keyword evidence="6 10" id="KW-0408">Iron</keyword>
<name>A0AAD3SRK0_NEPGR</name>
<organism evidence="12 13">
    <name type="scientific">Nepenthes gracilis</name>
    <name type="common">Slender pitcher plant</name>
    <dbReference type="NCBI Taxonomy" id="150966"/>
    <lineage>
        <taxon>Eukaryota</taxon>
        <taxon>Viridiplantae</taxon>
        <taxon>Streptophyta</taxon>
        <taxon>Embryophyta</taxon>
        <taxon>Tracheophyta</taxon>
        <taxon>Spermatophyta</taxon>
        <taxon>Magnoliopsida</taxon>
        <taxon>eudicotyledons</taxon>
        <taxon>Gunneridae</taxon>
        <taxon>Pentapetalae</taxon>
        <taxon>Caryophyllales</taxon>
        <taxon>Nepenthaceae</taxon>
        <taxon>Nepenthes</taxon>
    </lineage>
</organism>
<dbReference type="GO" id="GO:0046872">
    <property type="term" value="F:metal ion binding"/>
    <property type="evidence" value="ECO:0007669"/>
    <property type="project" value="UniProtKB-KW"/>
</dbReference>
<dbReference type="EC" id="1.14.11.15" evidence="9"/>
<keyword evidence="4" id="KW-0223">Dioxygenase</keyword>
<keyword evidence="5 10" id="KW-0560">Oxidoreductase</keyword>
<evidence type="ECO:0000256" key="6">
    <source>
        <dbReference type="ARBA" id="ARBA00023004"/>
    </source>
</evidence>
<dbReference type="AlphaFoldDB" id="A0AAD3SRK0"/>
<comment type="similarity">
    <text evidence="8">Belongs to the iron/ascorbate-dependent oxidoreductase family. GA3OX subfamily.</text>
</comment>
<dbReference type="Proteomes" id="UP001279734">
    <property type="component" value="Unassembled WGS sequence"/>
</dbReference>
<feature type="domain" description="Fe2OG dioxygenase" evidence="11">
    <location>
        <begin position="202"/>
        <end position="303"/>
    </location>
</feature>
<evidence type="ECO:0000256" key="3">
    <source>
        <dbReference type="ARBA" id="ARBA00022723"/>
    </source>
</evidence>
<keyword evidence="3 10" id="KW-0479">Metal-binding</keyword>
<proteinExistence type="inferred from homology"/>
<evidence type="ECO:0000313" key="12">
    <source>
        <dbReference type="EMBL" id="GMH15152.1"/>
    </source>
</evidence>
<dbReference type="SUPFAM" id="SSF51197">
    <property type="entry name" value="Clavaminate synthase-like"/>
    <property type="match status" value="1"/>
</dbReference>
<evidence type="ECO:0000313" key="13">
    <source>
        <dbReference type="Proteomes" id="UP001279734"/>
    </source>
</evidence>
<dbReference type="Gene3D" id="2.60.120.330">
    <property type="entry name" value="B-lactam Antibiotic, Isopenicillin N Synthase, Chain"/>
    <property type="match status" value="1"/>
</dbReference>
<dbReference type="FunFam" id="2.60.120.330:FF:000013">
    <property type="entry name" value="Gibberellin 3-beta-dioxygenase 1"/>
    <property type="match status" value="1"/>
</dbReference>
<evidence type="ECO:0000256" key="8">
    <source>
        <dbReference type="ARBA" id="ARBA00061560"/>
    </source>
</evidence>
<gene>
    <name evidence="12" type="ORF">Nepgr_016993</name>
</gene>
<accession>A0AAD3SRK0</accession>
<dbReference type="Pfam" id="PF14226">
    <property type="entry name" value="DIOX_N"/>
    <property type="match status" value="1"/>
</dbReference>
<dbReference type="InterPro" id="IPR044861">
    <property type="entry name" value="IPNS-like_FE2OG_OXY"/>
</dbReference>
<dbReference type="InterPro" id="IPR027443">
    <property type="entry name" value="IPNS-like_sf"/>
</dbReference>
<protein>
    <recommendedName>
        <fullName evidence="9">gibberellin 3beta-dioxygenase</fullName>
        <ecNumber evidence="9">1.14.11.15</ecNumber>
    </recommendedName>
</protein>
<evidence type="ECO:0000256" key="1">
    <source>
        <dbReference type="ARBA" id="ARBA00001961"/>
    </source>
</evidence>
<dbReference type="GO" id="GO:0009686">
    <property type="term" value="P:gibberellin biosynthetic process"/>
    <property type="evidence" value="ECO:0007669"/>
    <property type="project" value="UniProtKB-ARBA"/>
</dbReference>
<evidence type="ECO:0000256" key="5">
    <source>
        <dbReference type="ARBA" id="ARBA00023002"/>
    </source>
</evidence>
<comment type="pathway">
    <text evidence="7">Plant hormone biosynthesis; gibberellin biosynthesis.</text>
</comment>
<dbReference type="GO" id="GO:0016707">
    <property type="term" value="F:gibberellin 3-beta-dioxygenase activity"/>
    <property type="evidence" value="ECO:0007669"/>
    <property type="project" value="UniProtKB-EC"/>
</dbReference>
<dbReference type="EMBL" id="BSYO01000015">
    <property type="protein sequence ID" value="GMH15152.1"/>
    <property type="molecule type" value="Genomic_DNA"/>
</dbReference>
<evidence type="ECO:0000256" key="9">
    <source>
        <dbReference type="ARBA" id="ARBA00066695"/>
    </source>
</evidence>
<keyword evidence="13" id="KW-1185">Reference proteome</keyword>
<evidence type="ECO:0000256" key="2">
    <source>
        <dbReference type="ARBA" id="ARBA00004972"/>
    </source>
</evidence>
<dbReference type="Pfam" id="PF03171">
    <property type="entry name" value="2OG-FeII_Oxy"/>
    <property type="match status" value="1"/>
</dbReference>
<dbReference type="InterPro" id="IPR005123">
    <property type="entry name" value="Oxoglu/Fe-dep_dioxygenase_dom"/>
</dbReference>
<reference evidence="12" key="1">
    <citation type="submission" date="2023-05" db="EMBL/GenBank/DDBJ databases">
        <title>Nepenthes gracilis genome sequencing.</title>
        <authorList>
            <person name="Fukushima K."/>
        </authorList>
    </citation>
    <scope>NUCLEOTIDE SEQUENCE</scope>
    <source>
        <strain evidence="12">SING2019-196</strain>
    </source>
</reference>
<dbReference type="InterPro" id="IPR050231">
    <property type="entry name" value="Iron_ascorbate_oxido_reductase"/>
</dbReference>
<dbReference type="PROSITE" id="PS51471">
    <property type="entry name" value="FE2OG_OXY"/>
    <property type="match status" value="1"/>
</dbReference>
<evidence type="ECO:0000256" key="4">
    <source>
        <dbReference type="ARBA" id="ARBA00022964"/>
    </source>
</evidence>
<comment type="pathway">
    <text evidence="2">Hormone biosynthesis.</text>
</comment>
<dbReference type="PANTHER" id="PTHR47990">
    <property type="entry name" value="2-OXOGLUTARATE (2OG) AND FE(II)-DEPENDENT OXYGENASE SUPERFAMILY PROTEIN-RELATED"/>
    <property type="match status" value="1"/>
</dbReference>